<organism evidence="4 7">
    <name type="scientific">Acutalibacter muris</name>
    <dbReference type="NCBI Taxonomy" id="1796620"/>
    <lineage>
        <taxon>Bacteria</taxon>
        <taxon>Bacillati</taxon>
        <taxon>Bacillota</taxon>
        <taxon>Clostridia</taxon>
        <taxon>Eubacteriales</taxon>
        <taxon>Acutalibacteraceae</taxon>
        <taxon>Acutalibacter</taxon>
    </lineage>
</organism>
<dbReference type="Proteomes" id="UP000196710">
    <property type="component" value="Chromosome"/>
</dbReference>
<proteinExistence type="predicted"/>
<dbReference type="Pfam" id="PF13155">
    <property type="entry name" value="Toprim_2"/>
    <property type="match status" value="1"/>
</dbReference>
<reference evidence="6" key="2">
    <citation type="submission" date="2017-05" db="EMBL/GenBank/DDBJ databases">
        <title>Improved OligoMM genomes.</title>
        <authorList>
            <person name="Garzetti D."/>
        </authorList>
    </citation>
    <scope>NUCLEOTIDE SEQUENCE [LARGE SCALE GENOMIC DNA]</scope>
    <source>
        <strain evidence="6">KB18</strain>
    </source>
</reference>
<name>A0A1Z2XWF8_9FIRM</name>
<protein>
    <submittedName>
        <fullName evidence="4">DUF3991 and TOPRIM domain-containing protein</fullName>
    </submittedName>
</protein>
<gene>
    <name evidence="2" type="ORF">ADH66_10545</name>
    <name evidence="3" type="ORF">ADH66_10725</name>
    <name evidence="4" type="ORF">I5Q82_00860</name>
    <name evidence="5" type="ORF">I5Q82_01030</name>
</gene>
<accession>A0A1Z2XWF8</accession>
<dbReference type="EMBL" id="CP065321">
    <property type="protein sequence ID" value="QQR31948.1"/>
    <property type="molecule type" value="Genomic_DNA"/>
</dbReference>
<keyword evidence="6" id="KW-1185">Reference proteome</keyword>
<dbReference type="EMBL" id="CP021422">
    <property type="protein sequence ID" value="ASB42739.1"/>
    <property type="molecule type" value="Genomic_DNA"/>
</dbReference>
<dbReference type="KEGG" id="amur:ADH66_10725"/>
<dbReference type="InterPro" id="IPR025054">
    <property type="entry name" value="DUF3991"/>
</dbReference>
<evidence type="ECO:0000313" key="4">
    <source>
        <dbReference type="EMBL" id="QQR31944.1"/>
    </source>
</evidence>
<dbReference type="EMBL" id="CP065321">
    <property type="protein sequence ID" value="QQR31944.1"/>
    <property type="molecule type" value="Genomic_DNA"/>
</dbReference>
<evidence type="ECO:0000259" key="1">
    <source>
        <dbReference type="Pfam" id="PF13154"/>
    </source>
</evidence>
<evidence type="ECO:0000313" key="5">
    <source>
        <dbReference type="EMBL" id="QQR31948.1"/>
    </source>
</evidence>
<reference evidence="4 7" key="3">
    <citation type="submission" date="2020-11" db="EMBL/GenBank/DDBJ databases">
        <title>Closed and high quality bacterial genomes of the OMM12 community.</title>
        <authorList>
            <person name="Marbouty M."/>
            <person name="Lamy-Besnier Q."/>
            <person name="Debarbieux L."/>
            <person name="Koszul R."/>
        </authorList>
    </citation>
    <scope>NUCLEOTIDE SEQUENCE [LARGE SCALE GENOMIC DNA]</scope>
    <source>
        <strain evidence="4 7">KB18</strain>
    </source>
</reference>
<dbReference type="Gene3D" id="3.40.1360.10">
    <property type="match status" value="1"/>
</dbReference>
<evidence type="ECO:0000313" key="3">
    <source>
        <dbReference type="EMBL" id="ASB42739.1"/>
    </source>
</evidence>
<evidence type="ECO:0000313" key="7">
    <source>
        <dbReference type="Proteomes" id="UP000596035"/>
    </source>
</evidence>
<dbReference type="KEGG" id="amur:ADH66_10545"/>
<dbReference type="Pfam" id="PF13154">
    <property type="entry name" value="DUF3991"/>
    <property type="match status" value="1"/>
</dbReference>
<sequence length="307" mass="34374">MMYYGKDAIMDVRGIGLLDYLQRYEPDNLRRVSPGVFCTKEHDSLRISNGKWYWFSQGFGGCSALDYLIKVKNLPFTTAMERLHGKAAGMPSFFAPRNHERKLALPNPSPSSERAAAYLLKRGIGQAIIDYCLRTGLLYESLPYHNAVFVGFDARGQPRYAALRGVNSSFKGEARGSDKRFAFRVRAADSAALHVFEGAVDLLSYAALETLDGRFWRRDHLLSLGGVSGNGLPPALGQFLHDERGIRKIGLHLDNDPPGRRAAECIMDCLRGRYALYDLPPPQGKDYNDWLRLRLQQGGQNDATENL</sequence>
<dbReference type="AlphaFoldDB" id="A0A1Z2XWF8"/>
<evidence type="ECO:0000313" key="2">
    <source>
        <dbReference type="EMBL" id="ASB42737.1"/>
    </source>
</evidence>
<feature type="domain" description="DUF3991" evidence="1">
    <location>
        <begin position="117"/>
        <end position="186"/>
    </location>
</feature>
<reference evidence="2" key="1">
    <citation type="journal article" date="2017" name="Genome Announc.">
        <title>High-Quality Whole-Genome Sequences of the Oligo-Mouse-Microbiota Bacterial Community.</title>
        <authorList>
            <person name="Garzetti D."/>
            <person name="Brugiroux S."/>
            <person name="Bunk B."/>
            <person name="Pukall R."/>
            <person name="McCoy K.D."/>
            <person name="Macpherson A.J."/>
            <person name="Stecher B."/>
        </authorList>
    </citation>
    <scope>NUCLEOTIDE SEQUENCE</scope>
    <source>
        <strain evidence="2">KB18</strain>
    </source>
</reference>
<dbReference type="EMBL" id="CP021422">
    <property type="protein sequence ID" value="ASB42737.1"/>
    <property type="molecule type" value="Genomic_DNA"/>
</dbReference>
<dbReference type="Proteomes" id="UP000596035">
    <property type="component" value="Chromosome"/>
</dbReference>
<evidence type="ECO:0000313" key="6">
    <source>
        <dbReference type="Proteomes" id="UP000196710"/>
    </source>
</evidence>
<dbReference type="SUPFAM" id="SSF57783">
    <property type="entry name" value="Zinc beta-ribbon"/>
    <property type="match status" value="1"/>
</dbReference>